<keyword evidence="9" id="KW-0511">Multifunctional enzyme</keyword>
<feature type="region of interest" description="ACP-binding" evidence="9">
    <location>
        <begin position="243"/>
        <end position="247"/>
    </location>
</feature>
<comment type="subcellular location">
    <subcellularLocation>
        <location evidence="9">Cytoplasm</location>
    </subcellularLocation>
</comment>
<feature type="domain" description="Beta-ketoacyl-[acyl-carrier-protein] synthase III C-terminal" evidence="10">
    <location>
        <begin position="226"/>
        <end position="314"/>
    </location>
</feature>
<dbReference type="EC" id="2.3.1.180" evidence="9"/>
<feature type="domain" description="Beta-ketoacyl-[acyl-carrier-protein] synthase III N-terminal" evidence="11">
    <location>
        <begin position="108"/>
        <end position="185"/>
    </location>
</feature>
<protein>
    <recommendedName>
        <fullName evidence="9">Beta-ketoacyl-[acyl-carrier-protein] synthase III</fullName>
        <shortName evidence="9">Beta-ketoacyl-ACP synthase III</shortName>
        <shortName evidence="9">KAS III</shortName>
        <ecNumber evidence="9">2.3.1.180</ecNumber>
    </recommendedName>
    <alternativeName>
        <fullName evidence="9">3-oxoacyl-[acyl-carrier-protein] synthase 3</fullName>
    </alternativeName>
    <alternativeName>
        <fullName evidence="9">3-oxoacyl-[acyl-carrier-protein] synthase III</fullName>
    </alternativeName>
</protein>
<dbReference type="Pfam" id="PF08545">
    <property type="entry name" value="ACP_syn_III"/>
    <property type="match status" value="1"/>
</dbReference>
<dbReference type="CDD" id="cd00830">
    <property type="entry name" value="KAS_III"/>
    <property type="match status" value="1"/>
</dbReference>
<organism evidence="12 13">
    <name type="scientific">Pusillibacter faecalis</name>
    <dbReference type="NCBI Taxonomy" id="2714358"/>
    <lineage>
        <taxon>Bacteria</taxon>
        <taxon>Bacillati</taxon>
        <taxon>Bacillota</taxon>
        <taxon>Clostridia</taxon>
        <taxon>Eubacteriales</taxon>
        <taxon>Oscillospiraceae</taxon>
        <taxon>Pusillibacter</taxon>
    </lineage>
</organism>
<name>A0A810QEW4_9FIRM</name>
<keyword evidence="3 9" id="KW-0444">Lipid biosynthesis</keyword>
<evidence type="ECO:0000256" key="5">
    <source>
        <dbReference type="ARBA" id="ARBA00022832"/>
    </source>
</evidence>
<comment type="pathway">
    <text evidence="9">Lipid metabolism; fatty acid biosynthesis.</text>
</comment>
<gene>
    <name evidence="9 12" type="primary">fabH</name>
    <name evidence="12" type="ORF">MM59RIKEN_20960</name>
</gene>
<dbReference type="InterPro" id="IPR013751">
    <property type="entry name" value="ACP_syn_III_N"/>
</dbReference>
<proteinExistence type="inferred from homology"/>
<comment type="catalytic activity">
    <reaction evidence="9">
        <text>malonyl-[ACP] + acetyl-CoA + H(+) = 3-oxobutanoyl-[ACP] + CO2 + CoA</text>
        <dbReference type="Rhea" id="RHEA:12080"/>
        <dbReference type="Rhea" id="RHEA-COMP:9623"/>
        <dbReference type="Rhea" id="RHEA-COMP:9625"/>
        <dbReference type="ChEBI" id="CHEBI:15378"/>
        <dbReference type="ChEBI" id="CHEBI:16526"/>
        <dbReference type="ChEBI" id="CHEBI:57287"/>
        <dbReference type="ChEBI" id="CHEBI:57288"/>
        <dbReference type="ChEBI" id="CHEBI:78449"/>
        <dbReference type="ChEBI" id="CHEBI:78450"/>
        <dbReference type="EC" id="2.3.1.180"/>
    </reaction>
</comment>
<reference evidence="12" key="1">
    <citation type="submission" date="2020-09" db="EMBL/GenBank/DDBJ databases">
        <title>New species isolated from human feces.</title>
        <authorList>
            <person name="Kitahara M."/>
            <person name="Shigeno Y."/>
            <person name="Shime M."/>
            <person name="Matsumoto Y."/>
            <person name="Nakamura S."/>
            <person name="Motooka D."/>
            <person name="Fukuoka S."/>
            <person name="Nishikawa H."/>
            <person name="Benno Y."/>
        </authorList>
    </citation>
    <scope>NUCLEOTIDE SEQUENCE</scope>
    <source>
        <strain evidence="12">MM59</strain>
    </source>
</reference>
<feature type="active site" evidence="9">
    <location>
        <position position="272"/>
    </location>
</feature>
<evidence type="ECO:0000313" key="13">
    <source>
        <dbReference type="Proteomes" id="UP000679848"/>
    </source>
</evidence>
<evidence type="ECO:0000256" key="1">
    <source>
        <dbReference type="ARBA" id="ARBA00008642"/>
    </source>
</evidence>
<dbReference type="Gene3D" id="3.40.47.10">
    <property type="match status" value="1"/>
</dbReference>
<evidence type="ECO:0000256" key="7">
    <source>
        <dbReference type="ARBA" id="ARBA00023160"/>
    </source>
</evidence>
<dbReference type="AlphaFoldDB" id="A0A810QEW4"/>
<dbReference type="NCBIfam" id="TIGR00747">
    <property type="entry name" value="fabH"/>
    <property type="match status" value="1"/>
</dbReference>
<keyword evidence="2 9" id="KW-0963">Cytoplasm</keyword>
<evidence type="ECO:0000256" key="9">
    <source>
        <dbReference type="HAMAP-Rule" id="MF_01815"/>
    </source>
</evidence>
<dbReference type="GO" id="GO:0006633">
    <property type="term" value="P:fatty acid biosynthetic process"/>
    <property type="evidence" value="ECO:0007669"/>
    <property type="project" value="UniProtKB-UniRule"/>
</dbReference>
<dbReference type="RefSeq" id="WP_187029560.1">
    <property type="nucleotide sequence ID" value="NZ_AP023420.1"/>
</dbReference>
<keyword evidence="4 9" id="KW-0808">Transferase</keyword>
<comment type="domain">
    <text evidence="9">The last Arg residue of the ACP-binding site is essential for the weak association between ACP/AcpP and FabH.</text>
</comment>
<keyword evidence="8 9" id="KW-0012">Acyltransferase</keyword>
<dbReference type="NCBIfam" id="NF006829">
    <property type="entry name" value="PRK09352.1"/>
    <property type="match status" value="1"/>
</dbReference>
<dbReference type="InterPro" id="IPR016039">
    <property type="entry name" value="Thiolase-like"/>
</dbReference>
<dbReference type="GO" id="GO:0005737">
    <property type="term" value="C:cytoplasm"/>
    <property type="evidence" value="ECO:0007669"/>
    <property type="project" value="UniProtKB-SubCell"/>
</dbReference>
<dbReference type="Pfam" id="PF08541">
    <property type="entry name" value="ACP_syn_III_C"/>
    <property type="match status" value="1"/>
</dbReference>
<dbReference type="InterPro" id="IPR004655">
    <property type="entry name" value="FabH"/>
</dbReference>
<accession>A0A810QEW4</accession>
<dbReference type="PANTHER" id="PTHR34069">
    <property type="entry name" value="3-OXOACYL-[ACYL-CARRIER-PROTEIN] SYNTHASE 3"/>
    <property type="match status" value="1"/>
</dbReference>
<dbReference type="HAMAP" id="MF_01815">
    <property type="entry name" value="FabH"/>
    <property type="match status" value="1"/>
</dbReference>
<keyword evidence="5 9" id="KW-0276">Fatty acid metabolism</keyword>
<evidence type="ECO:0000313" key="12">
    <source>
        <dbReference type="EMBL" id="BCK84777.1"/>
    </source>
</evidence>
<dbReference type="EMBL" id="AP023420">
    <property type="protein sequence ID" value="BCK84777.1"/>
    <property type="molecule type" value="Genomic_DNA"/>
</dbReference>
<evidence type="ECO:0000259" key="10">
    <source>
        <dbReference type="Pfam" id="PF08541"/>
    </source>
</evidence>
<dbReference type="UniPathway" id="UPA00094"/>
<dbReference type="SUPFAM" id="SSF53901">
    <property type="entry name" value="Thiolase-like"/>
    <property type="match status" value="1"/>
</dbReference>
<dbReference type="GO" id="GO:0004315">
    <property type="term" value="F:3-oxoacyl-[acyl-carrier-protein] synthase activity"/>
    <property type="evidence" value="ECO:0007669"/>
    <property type="project" value="InterPro"/>
</dbReference>
<evidence type="ECO:0000259" key="11">
    <source>
        <dbReference type="Pfam" id="PF08545"/>
    </source>
</evidence>
<comment type="similarity">
    <text evidence="1 9">Belongs to the thiolase-like superfamily. FabH family.</text>
</comment>
<keyword evidence="6 9" id="KW-0443">Lipid metabolism</keyword>
<keyword evidence="7 9" id="KW-0275">Fatty acid biosynthesis</keyword>
<sequence length="316" mass="34453">MNGIKIKGTGKGLPRRTMTNEDMAKIVETSDEWITTRTGIQHRHHVSQGESITALTVAAARQAMENAGVTAEQIGACVVATLTPDTLVPSAACWVQRELGLPHDIPCFDLNAACTGFLYALHTMECLLNASPRKFGLVIGAEQLSRITNWEDRGTCILFGDGAAGVVVECREDWPSIGAVLGSHGTDQMLRVPGVETDAPSLIYMEGTKVFKFAIEAVPWCIDQVLQRHGKTIEDVDFFVFHQANARIIDLVVRKYQIPLEKYYKNIQEYGNTSAASIPLVLSDLWDQGKIGAGSRLLIVGFGGGLTWGGAYVEFE</sequence>
<evidence type="ECO:0000256" key="4">
    <source>
        <dbReference type="ARBA" id="ARBA00022679"/>
    </source>
</evidence>
<dbReference type="GO" id="GO:0044550">
    <property type="term" value="P:secondary metabolite biosynthetic process"/>
    <property type="evidence" value="ECO:0007669"/>
    <property type="project" value="TreeGrafter"/>
</dbReference>
<evidence type="ECO:0000256" key="2">
    <source>
        <dbReference type="ARBA" id="ARBA00022490"/>
    </source>
</evidence>
<feature type="active site" evidence="9">
    <location>
        <position position="242"/>
    </location>
</feature>
<evidence type="ECO:0000256" key="6">
    <source>
        <dbReference type="ARBA" id="ARBA00023098"/>
    </source>
</evidence>
<dbReference type="InterPro" id="IPR013747">
    <property type="entry name" value="ACP_syn_III_C"/>
</dbReference>
<comment type="subunit">
    <text evidence="9">Homodimer.</text>
</comment>
<keyword evidence="13" id="KW-1185">Reference proteome</keyword>
<dbReference type="GO" id="GO:0033818">
    <property type="term" value="F:beta-ketoacyl-acyl-carrier-protein synthase III activity"/>
    <property type="evidence" value="ECO:0007669"/>
    <property type="project" value="UniProtKB-UniRule"/>
</dbReference>
<dbReference type="KEGG" id="pfaa:MM59RIKEN_20960"/>
<dbReference type="Proteomes" id="UP000679848">
    <property type="component" value="Chromosome"/>
</dbReference>
<evidence type="ECO:0000256" key="3">
    <source>
        <dbReference type="ARBA" id="ARBA00022516"/>
    </source>
</evidence>
<evidence type="ECO:0000256" key="8">
    <source>
        <dbReference type="ARBA" id="ARBA00023315"/>
    </source>
</evidence>
<feature type="active site" evidence="9">
    <location>
        <position position="114"/>
    </location>
</feature>
<dbReference type="PANTHER" id="PTHR34069:SF2">
    <property type="entry name" value="BETA-KETOACYL-[ACYL-CARRIER-PROTEIN] SYNTHASE III"/>
    <property type="match status" value="1"/>
</dbReference>
<comment type="function">
    <text evidence="9">Catalyzes the condensation reaction of fatty acid synthesis by the addition to an acyl acceptor of two carbons from malonyl-ACP. Catalyzes the first condensation reaction which initiates fatty acid synthesis and may therefore play a role in governing the total rate of fatty acid production. Possesses both acetoacetyl-ACP synthase and acetyl transacylase activities. Its substrate specificity determines the biosynthesis of branched-chain and/or straight-chain of fatty acids.</text>
</comment>